<dbReference type="Gene3D" id="2.60.40.1120">
    <property type="entry name" value="Carboxypeptidase-like, regulatory domain"/>
    <property type="match status" value="1"/>
</dbReference>
<protein>
    <recommendedName>
        <fullName evidence="3">Carboxypeptidase regulatory-like domain-containing protein</fullName>
    </recommendedName>
</protein>
<reference evidence="1 2" key="1">
    <citation type="submission" date="2015-03" db="EMBL/GenBank/DDBJ databases">
        <title>Genome assembly of Sandaracinus amylolyticus DSM 53668.</title>
        <authorList>
            <person name="Sharma G."/>
            <person name="Subramanian S."/>
        </authorList>
    </citation>
    <scope>NUCLEOTIDE SEQUENCE [LARGE SCALE GENOMIC DNA]</scope>
    <source>
        <strain evidence="1 2">DSM 53668</strain>
    </source>
</reference>
<dbReference type="AlphaFoldDB" id="A0A0F6W4B4"/>
<dbReference type="Pfam" id="PF13620">
    <property type="entry name" value="CarboxypepD_reg"/>
    <property type="match status" value="1"/>
</dbReference>
<keyword evidence="2" id="KW-1185">Reference proteome</keyword>
<proteinExistence type="predicted"/>
<name>A0A0F6W4B4_9BACT</name>
<dbReference type="SUPFAM" id="SSF49464">
    <property type="entry name" value="Carboxypeptidase regulatory domain-like"/>
    <property type="match status" value="1"/>
</dbReference>
<evidence type="ECO:0000313" key="1">
    <source>
        <dbReference type="EMBL" id="AKF07067.1"/>
    </source>
</evidence>
<dbReference type="InterPro" id="IPR008969">
    <property type="entry name" value="CarboxyPept-like_regulatory"/>
</dbReference>
<gene>
    <name evidence="1" type="ORF">DB32_004216</name>
</gene>
<accession>A0A0F6W4B4</accession>
<sequence length="568" mass="60937">MLVWAAIRGRSLALVVGGLILIAPATVGAQPRVQVRAETRIELRPRRDADHQIVEGVLRDDLGAPMPDRAVRVSVHEGGPTGVRRDAREVRTGPDGSFSSVFELPVGSWWVRAEFDGDEHHRPHPPVVRQVVLDRAHVRLDIDIEGGPTLDLDRAEHRLRVIASSDAGGADLAVTITENERELTRGTTGADGSLDVVIRTAALGTTPSAARLVVRSAADAHRADAQTEVPVVRFRGTTLTLEADRSQVGRGESVRFGGELRSSEGPLARKAVGLWAGGRHLATVLTDDSGTYRATLGFDELGAFDGAVTARFESDAPWWGASEAPPIALRVETPGGTPWTWIVVSIAASALAFVLAGRRRRAPAASPAALPVVAPALELADRRGLLPDSIDIAGRVIDARREHAIAGAKVRARRADGAVIEVETEASGRFAMTLAAGAHVIEIDAPGYEASRHRATLPHRGEWSAIVVRLRSLRELAWAPLEPLAARLLPSADLYGVWTARDLESAARAKPPLPRALPSLIAAIERAAYAEEPPAEAELESIRDAARTIEAEMDARAPRSTPRELERR</sequence>
<dbReference type="STRING" id="927083.DB32_004216"/>
<dbReference type="KEGG" id="samy:DB32_004216"/>
<evidence type="ECO:0000313" key="2">
    <source>
        <dbReference type="Proteomes" id="UP000034883"/>
    </source>
</evidence>
<dbReference type="Proteomes" id="UP000034883">
    <property type="component" value="Chromosome"/>
</dbReference>
<dbReference type="EMBL" id="CP011125">
    <property type="protein sequence ID" value="AKF07067.1"/>
    <property type="molecule type" value="Genomic_DNA"/>
</dbReference>
<evidence type="ECO:0008006" key="3">
    <source>
        <dbReference type="Google" id="ProtNLM"/>
    </source>
</evidence>
<organism evidence="1 2">
    <name type="scientific">Sandaracinus amylolyticus</name>
    <dbReference type="NCBI Taxonomy" id="927083"/>
    <lineage>
        <taxon>Bacteria</taxon>
        <taxon>Pseudomonadati</taxon>
        <taxon>Myxococcota</taxon>
        <taxon>Polyangia</taxon>
        <taxon>Polyangiales</taxon>
        <taxon>Sandaracinaceae</taxon>
        <taxon>Sandaracinus</taxon>
    </lineage>
</organism>